<dbReference type="Proteomes" id="UP001180840">
    <property type="component" value="Unassembled WGS sequence"/>
</dbReference>
<evidence type="ECO:0000259" key="2">
    <source>
        <dbReference type="PROSITE" id="PS51733"/>
    </source>
</evidence>
<sequence length="237" mass="25278">MSFEELYSRVVRVDDTGSTNADLLADDSAPHGALLIADHQTAGRGRLGRTWTAPAGTQLIFSTLLVVPQHDLERLGTLTLAAGLALTDVIDTATLKWPNDVLIDGRKLCGILAEAAPAADGSYRVVIGVGLNHLLTREQLPVAHATSLALEGVDLARAELEEQLFSALARRLRQWRDNDPALMADYRAVCSSIGQRVRLQAPTGDVLGVVDTVADDGRILIDGAAYSAGDVTHLRLA</sequence>
<dbReference type="CDD" id="cd16442">
    <property type="entry name" value="BPL"/>
    <property type="match status" value="1"/>
</dbReference>
<dbReference type="NCBIfam" id="TIGR00121">
    <property type="entry name" value="birA_ligase"/>
    <property type="match status" value="1"/>
</dbReference>
<proteinExistence type="predicted"/>
<reference evidence="3" key="1">
    <citation type="submission" date="2023-07" db="EMBL/GenBank/DDBJ databases">
        <title>Sequencing the genomes of 1000 actinobacteria strains.</title>
        <authorList>
            <person name="Klenk H.-P."/>
        </authorList>
    </citation>
    <scope>NUCLEOTIDE SEQUENCE</scope>
    <source>
        <strain evidence="3">DSM 107476</strain>
    </source>
</reference>
<dbReference type="PANTHER" id="PTHR12835">
    <property type="entry name" value="BIOTIN PROTEIN LIGASE"/>
    <property type="match status" value="1"/>
</dbReference>
<dbReference type="RefSeq" id="WP_290197674.1">
    <property type="nucleotide sequence ID" value="NZ_CP047654.1"/>
</dbReference>
<dbReference type="Gene3D" id="2.30.30.100">
    <property type="match status" value="1"/>
</dbReference>
<keyword evidence="1 3" id="KW-0436">Ligase</keyword>
<dbReference type="Pfam" id="PF03099">
    <property type="entry name" value="BPL_LplA_LipB"/>
    <property type="match status" value="1"/>
</dbReference>
<comment type="caution">
    <text evidence="3">The sequence shown here is derived from an EMBL/GenBank/DDBJ whole genome shotgun (WGS) entry which is preliminary data.</text>
</comment>
<evidence type="ECO:0000313" key="4">
    <source>
        <dbReference type="Proteomes" id="UP001180840"/>
    </source>
</evidence>
<name>A0ABU1ZV57_9CORY</name>
<dbReference type="Gene3D" id="3.30.930.10">
    <property type="entry name" value="Bira Bifunctional Protein, Domain 2"/>
    <property type="match status" value="1"/>
</dbReference>
<dbReference type="GO" id="GO:0004077">
    <property type="term" value="F:biotin--[biotin carboxyl-carrier protein] ligase activity"/>
    <property type="evidence" value="ECO:0007669"/>
    <property type="project" value="UniProtKB-EC"/>
</dbReference>
<evidence type="ECO:0000313" key="3">
    <source>
        <dbReference type="EMBL" id="MDR7328670.1"/>
    </source>
</evidence>
<dbReference type="SUPFAM" id="SSF55681">
    <property type="entry name" value="Class II aaRS and biotin synthetases"/>
    <property type="match status" value="1"/>
</dbReference>
<feature type="domain" description="BPL/LPL catalytic" evidence="2">
    <location>
        <begin position="1"/>
        <end position="176"/>
    </location>
</feature>
<dbReference type="EMBL" id="JAVDXZ010000001">
    <property type="protein sequence ID" value="MDR7328670.1"/>
    <property type="molecule type" value="Genomic_DNA"/>
</dbReference>
<dbReference type="PANTHER" id="PTHR12835:SF5">
    <property type="entry name" value="BIOTIN--PROTEIN LIGASE"/>
    <property type="match status" value="1"/>
</dbReference>
<evidence type="ECO:0000256" key="1">
    <source>
        <dbReference type="ARBA" id="ARBA00022598"/>
    </source>
</evidence>
<organism evidence="3 4">
    <name type="scientific">Corynebacterium guangdongense</name>
    <dbReference type="NCBI Taxonomy" id="1783348"/>
    <lineage>
        <taxon>Bacteria</taxon>
        <taxon>Bacillati</taxon>
        <taxon>Actinomycetota</taxon>
        <taxon>Actinomycetes</taxon>
        <taxon>Mycobacteriales</taxon>
        <taxon>Corynebacteriaceae</taxon>
        <taxon>Corynebacterium</taxon>
    </lineage>
</organism>
<dbReference type="InterPro" id="IPR004408">
    <property type="entry name" value="Biotin_CoA_COase_ligase"/>
</dbReference>
<gene>
    <name evidence="3" type="ORF">J2S39_000346</name>
</gene>
<keyword evidence="4" id="KW-1185">Reference proteome</keyword>
<dbReference type="PROSITE" id="PS51733">
    <property type="entry name" value="BPL_LPL_CATALYTIC"/>
    <property type="match status" value="1"/>
</dbReference>
<dbReference type="InterPro" id="IPR004143">
    <property type="entry name" value="BPL_LPL_catalytic"/>
</dbReference>
<protein>
    <submittedName>
        <fullName evidence="3">BirA family biotin operon repressor/biotin-[acetyl-CoA-carboxylase] ligase</fullName>
        <ecNumber evidence="3">6.3.4.15</ecNumber>
    </submittedName>
</protein>
<dbReference type="EC" id="6.3.4.15" evidence="3"/>
<dbReference type="InterPro" id="IPR045864">
    <property type="entry name" value="aa-tRNA-synth_II/BPL/LPL"/>
</dbReference>
<accession>A0ABU1ZV57</accession>